<dbReference type="Gene3D" id="1.10.10.10">
    <property type="entry name" value="Winged helix-like DNA-binding domain superfamily/Winged helix DNA-binding domain"/>
    <property type="match status" value="1"/>
</dbReference>
<proteinExistence type="predicted"/>
<dbReference type="OrthoDB" id="9795923at2"/>
<accession>A0A0M2SLQ2</accession>
<keyword evidence="1" id="KW-0238">DNA-binding</keyword>
<dbReference type="SUPFAM" id="SSF46785">
    <property type="entry name" value="Winged helix' DNA-binding domain"/>
    <property type="match status" value="1"/>
</dbReference>
<organism evidence="4 5">
    <name type="scientific">Salinicoccus sediminis</name>
    <dbReference type="NCBI Taxonomy" id="1432562"/>
    <lineage>
        <taxon>Bacteria</taxon>
        <taxon>Bacillati</taxon>
        <taxon>Bacillota</taxon>
        <taxon>Bacilli</taxon>
        <taxon>Bacillales</taxon>
        <taxon>Staphylococcaceae</taxon>
        <taxon>Salinicoccus</taxon>
    </lineage>
</organism>
<dbReference type="PROSITE" id="PS01332">
    <property type="entry name" value="HTH_RRF2_1"/>
    <property type="match status" value="1"/>
</dbReference>
<reference evidence="4 5" key="1">
    <citation type="submission" date="2015-04" db="EMBL/GenBank/DDBJ databases">
        <title>Taxonomic description and genome sequence of Salinicoccus sediminis sp. nov., a novel hyper halotolerant bacterium isolated from marine sediment.</title>
        <authorList>
            <person name="Mathan Kumar R."/>
            <person name="Kaur G."/>
            <person name="Kumar N."/>
            <person name="Kumar A."/>
            <person name="Singh N.K."/>
            <person name="Kaur N."/>
            <person name="Mayilraj S."/>
        </authorList>
    </citation>
    <scope>NUCLEOTIDE SEQUENCE [LARGE SCALE GENOMIC DNA]</scope>
    <source>
        <strain evidence="4 5">SV-16</strain>
    </source>
</reference>
<name>A0A0M2SLQ2_9STAP</name>
<dbReference type="GO" id="GO:0003700">
    <property type="term" value="F:DNA-binding transcription factor activity"/>
    <property type="evidence" value="ECO:0007669"/>
    <property type="project" value="TreeGrafter"/>
</dbReference>
<dbReference type="STRING" id="1432562.WN59_09245"/>
<dbReference type="InterPro" id="IPR030489">
    <property type="entry name" value="TR_Rrf2-type_CS"/>
</dbReference>
<comment type="caution">
    <text evidence="4">The sequence shown here is derived from an EMBL/GenBank/DDBJ whole genome shotgun (WGS) entry which is preliminary data.</text>
</comment>
<dbReference type="Proteomes" id="UP000034287">
    <property type="component" value="Unassembled WGS sequence"/>
</dbReference>
<dbReference type="Pfam" id="PF02082">
    <property type="entry name" value="Rrf2"/>
    <property type="match status" value="1"/>
</dbReference>
<dbReference type="RefSeq" id="WP_046516216.1">
    <property type="nucleotide sequence ID" value="NZ_LAYZ01000024.1"/>
</dbReference>
<evidence type="ECO:0000256" key="1">
    <source>
        <dbReference type="ARBA" id="ARBA00023125"/>
    </source>
</evidence>
<comment type="cofactor">
    <cofactor evidence="2">
        <name>[2Fe-2S] cluster</name>
        <dbReference type="ChEBI" id="CHEBI:190135"/>
    </cofactor>
</comment>
<keyword evidence="5" id="KW-1185">Reference proteome</keyword>
<dbReference type="NCBIfam" id="TIGR00738">
    <property type="entry name" value="rrf2_super"/>
    <property type="match status" value="1"/>
</dbReference>
<dbReference type="PANTHER" id="PTHR33221:SF4">
    <property type="entry name" value="HTH-TYPE TRANSCRIPTIONAL REPRESSOR NSRR"/>
    <property type="match status" value="1"/>
</dbReference>
<sequence>MKLTLYTDYSLRVLMYLGMRETEEKVQIDEIANFYNISKNHLTKVVHHLSKLGYVRTVRGRGGGIMLNYRPEDLNIGEVVRSTEDNFHMAECFNAENNQCVLTPVCSLRFVLGDALKAYLEVLDNYTLEDILPSGIPG</sequence>
<dbReference type="InterPro" id="IPR036388">
    <property type="entry name" value="WH-like_DNA-bd_sf"/>
</dbReference>
<dbReference type="PANTHER" id="PTHR33221">
    <property type="entry name" value="WINGED HELIX-TURN-HELIX TRANSCRIPTIONAL REGULATOR, RRF2 FAMILY"/>
    <property type="match status" value="1"/>
</dbReference>
<dbReference type="GO" id="GO:0003677">
    <property type="term" value="F:DNA binding"/>
    <property type="evidence" value="ECO:0007669"/>
    <property type="project" value="UniProtKB-KW"/>
</dbReference>
<dbReference type="InterPro" id="IPR036390">
    <property type="entry name" value="WH_DNA-bd_sf"/>
</dbReference>
<dbReference type="EMBL" id="LAYZ01000024">
    <property type="protein sequence ID" value="KKK33792.1"/>
    <property type="molecule type" value="Genomic_DNA"/>
</dbReference>
<evidence type="ECO:0000313" key="4">
    <source>
        <dbReference type="EMBL" id="KKK33792.1"/>
    </source>
</evidence>
<dbReference type="PATRIC" id="fig|1432562.3.peg.1826"/>
<dbReference type="GO" id="GO:0005829">
    <property type="term" value="C:cytosol"/>
    <property type="evidence" value="ECO:0007669"/>
    <property type="project" value="TreeGrafter"/>
</dbReference>
<protein>
    <recommendedName>
        <fullName evidence="3">HTH-type transcriptional regulator NsrR</fullName>
    </recommendedName>
</protein>
<evidence type="ECO:0000256" key="2">
    <source>
        <dbReference type="ARBA" id="ARBA00034078"/>
    </source>
</evidence>
<dbReference type="PROSITE" id="PS51197">
    <property type="entry name" value="HTH_RRF2_2"/>
    <property type="match status" value="1"/>
</dbReference>
<gene>
    <name evidence="4" type="ORF">WN59_09245</name>
</gene>
<evidence type="ECO:0000313" key="5">
    <source>
        <dbReference type="Proteomes" id="UP000034287"/>
    </source>
</evidence>
<evidence type="ECO:0000256" key="3">
    <source>
        <dbReference type="ARBA" id="ARBA00040173"/>
    </source>
</evidence>
<dbReference type="AlphaFoldDB" id="A0A0M2SLQ2"/>
<dbReference type="InterPro" id="IPR000944">
    <property type="entry name" value="Tscrpt_reg_Rrf2"/>
</dbReference>